<dbReference type="Pfam" id="PF11655">
    <property type="entry name" value="DUF2589"/>
    <property type="match status" value="1"/>
</dbReference>
<keyword evidence="3" id="KW-1185">Reference proteome</keyword>
<reference evidence="2" key="1">
    <citation type="submission" date="2020-04" db="EMBL/GenBank/DDBJ databases">
        <title>A desert anoxygenic phototrophic bacterium fixes CO2 using RubisCO under aerobic conditions.</title>
        <authorList>
            <person name="Tang K."/>
        </authorList>
    </citation>
    <scope>NUCLEOTIDE SEQUENCE [LARGE SCALE GENOMIC DNA]</scope>
    <source>
        <strain evidence="2">MIMtkB3</strain>
    </source>
</reference>
<dbReference type="InterPro" id="IPR024510">
    <property type="entry name" value="DUF2589"/>
</dbReference>
<evidence type="ECO:0000256" key="1">
    <source>
        <dbReference type="SAM" id="MobiDB-lite"/>
    </source>
</evidence>
<feature type="compositionally biased region" description="Basic and acidic residues" evidence="1">
    <location>
        <begin position="103"/>
        <end position="117"/>
    </location>
</feature>
<feature type="region of interest" description="Disordered" evidence="1">
    <location>
        <begin position="90"/>
        <end position="166"/>
    </location>
</feature>
<evidence type="ECO:0000313" key="2">
    <source>
        <dbReference type="EMBL" id="QJE72440.1"/>
    </source>
</evidence>
<accession>A0A858R4U5</accession>
<dbReference type="EMBL" id="CP051775">
    <property type="protein sequence ID" value="QJE72440.1"/>
    <property type="molecule type" value="Genomic_DNA"/>
</dbReference>
<evidence type="ECO:0000313" key="3">
    <source>
        <dbReference type="Proteomes" id="UP000501891"/>
    </source>
</evidence>
<organism evidence="2 3">
    <name type="scientific">Aerophototrophica crusticola</name>
    <dbReference type="NCBI Taxonomy" id="1709002"/>
    <lineage>
        <taxon>Bacteria</taxon>
        <taxon>Pseudomonadati</taxon>
        <taxon>Pseudomonadota</taxon>
        <taxon>Alphaproteobacteria</taxon>
        <taxon>Rhodospirillales</taxon>
        <taxon>Rhodospirillaceae</taxon>
        <taxon>Aerophototrophica</taxon>
    </lineage>
</organism>
<protein>
    <submittedName>
        <fullName evidence="2">DUF2589 domain-containing protein</fullName>
    </submittedName>
</protein>
<dbReference type="AlphaFoldDB" id="A0A858R4U5"/>
<dbReference type="KEGG" id="acru:HHL28_04415"/>
<dbReference type="Proteomes" id="UP000501891">
    <property type="component" value="Chromosome"/>
</dbReference>
<name>A0A858R4U5_9PROT</name>
<proteinExistence type="predicted"/>
<sequence length="179" mass="19008">MANLGLHHLIQAIANAVAEAQDKIHRFQLSTVSDYFDENNRPKAVDVRMPSLSPDAEEGEERIVRVPLLSLVGPQLLSIKAAEINFEIGLTGIDDDDPPKGAGAKDAKDGKPQDKSDSGAPDDDGSGWRGVGLQRVLGVDVGGSRSRGPGAIAKVTLKVESQPPSDGMARLIQQLDKLI</sequence>
<gene>
    <name evidence="2" type="ORF">HHL28_04415</name>
</gene>